<dbReference type="EMBL" id="PZPL01000001">
    <property type="protein sequence ID" value="PTL74438.1"/>
    <property type="molecule type" value="Genomic_DNA"/>
</dbReference>
<sequence>MPQTPRRRRTAPVGALVPALLTLLLTGCMADPAEIPGDAQEPSAPSATAPADGGADGTAPSAAPDDPESTDVGAAVARRITDCLARYGLSERPVVPDDVSEEELVAARRLIEQYDQTFTTCTAEALAAAAAPTP</sequence>
<proteinExistence type="predicted"/>
<organism evidence="3 4">
    <name type="scientific">Rathayibacter caricis DSM 15933</name>
    <dbReference type="NCBI Taxonomy" id="1328867"/>
    <lineage>
        <taxon>Bacteria</taxon>
        <taxon>Bacillati</taxon>
        <taxon>Actinomycetota</taxon>
        <taxon>Actinomycetes</taxon>
        <taxon>Micrococcales</taxon>
        <taxon>Microbacteriaceae</taxon>
        <taxon>Rathayibacter</taxon>
    </lineage>
</organism>
<comment type="caution">
    <text evidence="3">The sequence shown here is derived from an EMBL/GenBank/DDBJ whole genome shotgun (WGS) entry which is preliminary data.</text>
</comment>
<reference evidence="3 4" key="1">
    <citation type="submission" date="2018-03" db="EMBL/GenBank/DDBJ databases">
        <title>Bacteriophage NCPPB3778 and a type I-E CRISPR drive the evolution of the US Biological Select Agent, Rathayibacter toxicus.</title>
        <authorList>
            <person name="Davis E.W.II."/>
            <person name="Tabima J.F."/>
            <person name="Weisberg A.J."/>
            <person name="Dantas Lopes L."/>
            <person name="Wiseman M.S."/>
            <person name="Wiseman M.S."/>
            <person name="Pupko T."/>
            <person name="Belcher M.S."/>
            <person name="Sechler A.J."/>
            <person name="Tancos M.A."/>
            <person name="Schroeder B.K."/>
            <person name="Murray T.D."/>
            <person name="Luster D.G."/>
            <person name="Schneider W.L."/>
            <person name="Rogers E."/>
            <person name="Andreote F.D."/>
            <person name="Grunwald N.J."/>
            <person name="Putnam M.L."/>
            <person name="Chang J.H."/>
        </authorList>
    </citation>
    <scope>NUCLEOTIDE SEQUENCE [LARGE SCALE GENOMIC DNA]</scope>
    <source>
        <strain evidence="3 4">DSM 15933</strain>
    </source>
</reference>
<feature type="region of interest" description="Disordered" evidence="1">
    <location>
        <begin position="31"/>
        <end position="74"/>
    </location>
</feature>
<evidence type="ECO:0000313" key="3">
    <source>
        <dbReference type="EMBL" id="PTL74438.1"/>
    </source>
</evidence>
<protein>
    <recommendedName>
        <fullName evidence="5">DUF732 domain-containing protein</fullName>
    </recommendedName>
</protein>
<accession>A0A2T4UY64</accession>
<dbReference type="RefSeq" id="WP_107575592.1">
    <property type="nucleotide sequence ID" value="NZ_PZPL01000001.1"/>
</dbReference>
<dbReference type="AlphaFoldDB" id="A0A2T4UY64"/>
<gene>
    <name evidence="3" type="ORF">C1I63_17480</name>
</gene>
<evidence type="ECO:0000256" key="1">
    <source>
        <dbReference type="SAM" id="MobiDB-lite"/>
    </source>
</evidence>
<evidence type="ECO:0000313" key="4">
    <source>
        <dbReference type="Proteomes" id="UP000241085"/>
    </source>
</evidence>
<dbReference type="PROSITE" id="PS51257">
    <property type="entry name" value="PROKAR_LIPOPROTEIN"/>
    <property type="match status" value="1"/>
</dbReference>
<evidence type="ECO:0000256" key="2">
    <source>
        <dbReference type="SAM" id="SignalP"/>
    </source>
</evidence>
<feature type="compositionally biased region" description="Low complexity" evidence="1">
    <location>
        <begin position="42"/>
        <end position="64"/>
    </location>
</feature>
<dbReference type="Proteomes" id="UP000241085">
    <property type="component" value="Unassembled WGS sequence"/>
</dbReference>
<keyword evidence="2" id="KW-0732">Signal</keyword>
<keyword evidence="4" id="KW-1185">Reference proteome</keyword>
<feature type="signal peptide" evidence="2">
    <location>
        <begin position="1"/>
        <end position="30"/>
    </location>
</feature>
<feature type="chain" id="PRO_5015574568" description="DUF732 domain-containing protein" evidence="2">
    <location>
        <begin position="31"/>
        <end position="134"/>
    </location>
</feature>
<evidence type="ECO:0008006" key="5">
    <source>
        <dbReference type="Google" id="ProtNLM"/>
    </source>
</evidence>
<name>A0A2T4UY64_9MICO</name>